<dbReference type="GO" id="GO:0006189">
    <property type="term" value="P:'de novo' IMP biosynthetic process"/>
    <property type="evidence" value="ECO:0007669"/>
    <property type="project" value="UniProtKB-UniRule"/>
</dbReference>
<feature type="domain" description="PurM-like C-terminal" evidence="10">
    <location>
        <begin position="561"/>
        <end position="687"/>
    </location>
</feature>
<dbReference type="CDD" id="cd02204">
    <property type="entry name" value="PurL_repeat2"/>
    <property type="match status" value="1"/>
</dbReference>
<dbReference type="GO" id="GO:0005737">
    <property type="term" value="C:cytoplasm"/>
    <property type="evidence" value="ECO:0007669"/>
    <property type="project" value="UniProtKB-SubCell"/>
</dbReference>
<evidence type="ECO:0000256" key="3">
    <source>
        <dbReference type="ARBA" id="ARBA00022723"/>
    </source>
</evidence>
<evidence type="ECO:0000256" key="6">
    <source>
        <dbReference type="ARBA" id="ARBA00022840"/>
    </source>
</evidence>
<evidence type="ECO:0000259" key="10">
    <source>
        <dbReference type="Pfam" id="PF02769"/>
    </source>
</evidence>
<evidence type="ECO:0000256" key="7">
    <source>
        <dbReference type="ARBA" id="ARBA00022842"/>
    </source>
</evidence>
<dbReference type="GO" id="GO:0005524">
    <property type="term" value="F:ATP binding"/>
    <property type="evidence" value="ECO:0007669"/>
    <property type="project" value="UniProtKB-UniRule"/>
</dbReference>
<feature type="binding site" evidence="8">
    <location>
        <position position="101"/>
    </location>
    <ligand>
        <name>substrate</name>
    </ligand>
</feature>
<dbReference type="SUPFAM" id="SSF55326">
    <property type="entry name" value="PurM N-terminal domain-like"/>
    <property type="match status" value="2"/>
</dbReference>
<dbReference type="InterPro" id="IPR010074">
    <property type="entry name" value="PRibForGlyAmidine_synth_PurL"/>
</dbReference>
<comment type="similarity">
    <text evidence="8">Belongs to the FGAMS family.</text>
</comment>
<feature type="domain" description="PurM-like N-terminal" evidence="9">
    <location>
        <begin position="421"/>
        <end position="539"/>
    </location>
</feature>
<comment type="subcellular location">
    <subcellularLocation>
        <location evidence="8">Cytoplasm</location>
    </subcellularLocation>
</comment>
<dbReference type="NCBIfam" id="NF002290">
    <property type="entry name" value="PRK01213.1"/>
    <property type="match status" value="1"/>
</dbReference>
<proteinExistence type="inferred from homology"/>
<feature type="active site" evidence="8">
    <location>
        <position position="34"/>
    </location>
</feature>
<dbReference type="SUPFAM" id="SSF56042">
    <property type="entry name" value="PurM C-terminal domain-like"/>
    <property type="match status" value="2"/>
</dbReference>
<dbReference type="InterPro" id="IPR010918">
    <property type="entry name" value="PurM-like_C_dom"/>
</dbReference>
<keyword evidence="3 8" id="KW-0479">Metal-binding</keyword>
<dbReference type="Pfam" id="PF18072">
    <property type="entry name" value="FGAR-AT_linker"/>
    <property type="match status" value="1"/>
</dbReference>
<feature type="binding site" evidence="8">
    <location>
        <position position="37"/>
    </location>
    <ligand>
        <name>ATP</name>
        <dbReference type="ChEBI" id="CHEBI:30616"/>
    </ligand>
</feature>
<feature type="domain" description="PurM-like C-terminal" evidence="10">
    <location>
        <begin position="186"/>
        <end position="336"/>
    </location>
</feature>
<dbReference type="Gene3D" id="3.30.1330.10">
    <property type="entry name" value="PurM-like, N-terminal domain"/>
    <property type="match status" value="2"/>
</dbReference>
<dbReference type="Gene3D" id="3.90.650.10">
    <property type="entry name" value="PurM-like C-terminal domain"/>
    <property type="match status" value="2"/>
</dbReference>
<dbReference type="GO" id="GO:0000287">
    <property type="term" value="F:magnesium ion binding"/>
    <property type="evidence" value="ECO:0007669"/>
    <property type="project" value="UniProtKB-UniRule"/>
</dbReference>
<feature type="binding site" evidence="8">
    <location>
        <position position="516"/>
    </location>
    <ligand>
        <name>Mg(2+)</name>
        <dbReference type="ChEBI" id="CHEBI:18420"/>
        <label>1</label>
    </ligand>
</feature>
<feature type="binding site" evidence="8">
    <location>
        <position position="518"/>
    </location>
    <ligand>
        <name>substrate</name>
    </ligand>
</feature>
<evidence type="ECO:0000256" key="2">
    <source>
        <dbReference type="ARBA" id="ARBA00022598"/>
    </source>
</evidence>
<evidence type="ECO:0000259" key="9">
    <source>
        <dbReference type="Pfam" id="PF00586"/>
    </source>
</evidence>
<dbReference type="InterPro" id="IPR041609">
    <property type="entry name" value="PurL_linker"/>
</dbReference>
<feature type="binding site" evidence="8">
    <location>
        <position position="478"/>
    </location>
    <ligand>
        <name>ATP</name>
        <dbReference type="ChEBI" id="CHEBI:30616"/>
    </ligand>
</feature>
<comment type="catalytic activity">
    <reaction evidence="8">
        <text>N(2)-formyl-N(1)-(5-phospho-beta-D-ribosyl)glycinamide + L-glutamine + ATP + H2O = 2-formamido-N(1)-(5-O-phospho-beta-D-ribosyl)acetamidine + L-glutamate + ADP + phosphate + H(+)</text>
        <dbReference type="Rhea" id="RHEA:17129"/>
        <dbReference type="ChEBI" id="CHEBI:15377"/>
        <dbReference type="ChEBI" id="CHEBI:15378"/>
        <dbReference type="ChEBI" id="CHEBI:29985"/>
        <dbReference type="ChEBI" id="CHEBI:30616"/>
        <dbReference type="ChEBI" id="CHEBI:43474"/>
        <dbReference type="ChEBI" id="CHEBI:58359"/>
        <dbReference type="ChEBI" id="CHEBI:147286"/>
        <dbReference type="ChEBI" id="CHEBI:147287"/>
        <dbReference type="ChEBI" id="CHEBI:456216"/>
        <dbReference type="EC" id="6.3.5.3"/>
    </reaction>
</comment>
<comment type="pathway">
    <text evidence="8">Purine metabolism; IMP biosynthesis via de novo pathway; 5-amino-1-(5-phospho-D-ribosyl)imidazole from N(2)-formyl-N(1)-(5-phospho-D-ribosyl)glycinamide: step 1/2.</text>
</comment>
<feature type="binding site" evidence="8">
    <location>
        <begin position="79"/>
        <end position="82"/>
    </location>
    <ligand>
        <name>substrate</name>
    </ligand>
</feature>
<dbReference type="InterPro" id="IPR036676">
    <property type="entry name" value="PurM-like_C_sf"/>
</dbReference>
<evidence type="ECO:0000313" key="13">
    <source>
        <dbReference type="Proteomes" id="UP000017840"/>
    </source>
</evidence>
<dbReference type="EC" id="6.3.5.3" evidence="8"/>
<keyword evidence="2 8" id="KW-0436">Ligase</keyword>
<comment type="subunit">
    <text evidence="8">Monomer. Part of the FGAM synthase complex composed of 1 PurL, 1 PurQ and 2 PurS subunits.</text>
</comment>
<feature type="active site" description="Proton acceptor" evidence="8">
    <location>
        <position position="80"/>
    </location>
</feature>
<dbReference type="GO" id="GO:0004642">
    <property type="term" value="F:phosphoribosylformylglycinamidine synthase activity"/>
    <property type="evidence" value="ECO:0007669"/>
    <property type="project" value="UniProtKB-UniRule"/>
</dbReference>
<keyword evidence="6 8" id="KW-0067">ATP-binding</keyword>
<dbReference type="PANTHER" id="PTHR43555:SF1">
    <property type="entry name" value="PHOSPHORIBOSYLFORMYLGLYCINAMIDINE SYNTHASE SUBUNIT PURL"/>
    <property type="match status" value="1"/>
</dbReference>
<feature type="binding site" evidence="8">
    <location>
        <position position="515"/>
    </location>
    <ligand>
        <name>ATP</name>
        <dbReference type="ChEBI" id="CHEBI:30616"/>
    </ligand>
</feature>
<dbReference type="STRING" id="1324957.K933_03021"/>
<sequence>MPLADADRELVVGELGRDPTRTETALFENLWSEHCAYRSSRPLLSAFDSESDDVVVGPGDDAAVVALDDDTYVTLGVESHNHPSYVDPFDGAATGVGGIVRDTMSMGAYPVGLTDSLYFGDFDREHSRYLFEGVVEGISHYGNAIGVPTVGGSVAFHDGYEGNPLVNVACVGLTTEDRMVTAVAAEPGNELVLVGNATGRDGLGGASFASEDLSEDAETEDRPAVQVGDPYAEKRLIECNEALVDESLVVSARDLGAAGLGGASCELVAKGGLGAQIDLNAVHQREPGMNATEILLAESQERMVYEVRPEDAERVAELADRFDLGCSVIGEVTDGNYVCTFEGDDGDRETVVDAPAAYLADGAPTNDLERVDPVQPERDLPDARVAEAFEAVVGDPNTASKRWVYRQYDHEVGARTAVRPGDDAALLAVREAETGLALSAGAEPRWTAAAPYEGARAVAVENATNLASVGATPLAAVDCLNGGNPEKPEVYGAFAAAVDGLADACSALDVPVVGGNVSLYNDSAAGPVPPTPTLAMVGTRDAADGRGYDAPPTAFAGEGTLLHVGEPGGALGGSAYLAHAGGSDRFPDLPRDPKTVVASLAGVAGLESTLAVHDVSHGGLAVTLAEGVSDDAGADVAVDGSLELFDETPGRAVVETTDPDAVRDAFDGVAPVETLGEATTDGTLSLSVGDAELAYDADAVRERRAVIERELA</sequence>
<feature type="binding site" evidence="8">
    <location>
        <begin position="298"/>
        <end position="300"/>
    </location>
    <ligand>
        <name>substrate</name>
    </ligand>
</feature>
<evidence type="ECO:0000256" key="4">
    <source>
        <dbReference type="ARBA" id="ARBA00022741"/>
    </source>
</evidence>
<accession>V4HG10</accession>
<dbReference type="PIRSF" id="PIRSF001587">
    <property type="entry name" value="FGAM_synthase_II"/>
    <property type="match status" value="1"/>
</dbReference>
<comment type="caution">
    <text evidence="12">The sequence shown here is derived from an EMBL/GenBank/DDBJ whole genome shotgun (WGS) entry which is preliminary data.</text>
</comment>
<dbReference type="eggNOG" id="arCOG00641">
    <property type="taxonomic scope" value="Archaea"/>
</dbReference>
<dbReference type="RefSeq" id="WP_023393196.1">
    <property type="nucleotide sequence ID" value="NZ_ASGZ01000007.1"/>
</dbReference>
<dbReference type="EMBL" id="ASGZ01000007">
    <property type="protein sequence ID" value="ESP89655.1"/>
    <property type="molecule type" value="Genomic_DNA"/>
</dbReference>
<dbReference type="Proteomes" id="UP000017840">
    <property type="component" value="Unassembled WGS sequence"/>
</dbReference>
<feature type="binding site" evidence="8">
    <location>
        <position position="102"/>
    </location>
    <ligand>
        <name>Mg(2+)</name>
        <dbReference type="ChEBI" id="CHEBI:18420"/>
        <label>2</label>
    </ligand>
</feature>
<dbReference type="UniPathway" id="UPA00074">
    <property type="reaction ID" value="UER00128"/>
</dbReference>
<dbReference type="InterPro" id="IPR016188">
    <property type="entry name" value="PurM-like_N"/>
</dbReference>
<feature type="domain" description="Phosphoribosylformylglycinamidine synthase linker" evidence="11">
    <location>
        <begin position="3"/>
        <end position="37"/>
    </location>
</feature>
<comment type="function">
    <text evidence="8">Part of the phosphoribosylformylglycinamidine synthase complex involved in the purines biosynthetic pathway. Catalyzes the ATP-dependent conversion of formylglycinamide ribonucleotide (FGAR) and glutamine to yield formylglycinamidine ribonucleotide (FGAM) and glutamate. The FGAM synthase complex is composed of three subunits. PurQ produces an ammonia molecule by converting glutamine to glutamate. PurL transfers the ammonia molecule to FGAR to form FGAM in an ATP-dependent manner. PurS interacts with PurQ and PurL and is thought to assist in the transfer of the ammonia molecule from PurQ to PurL.</text>
</comment>
<keyword evidence="13" id="KW-1185">Reference proteome</keyword>
<keyword evidence="7 8" id="KW-0460">Magnesium</keyword>
<organism evidence="12 13">
    <name type="scientific">Candidatus Halobonum tyrrellensis G22</name>
    <dbReference type="NCBI Taxonomy" id="1324957"/>
    <lineage>
        <taxon>Archaea</taxon>
        <taxon>Methanobacteriati</taxon>
        <taxon>Methanobacteriota</taxon>
        <taxon>Stenosarchaea group</taxon>
        <taxon>Halobacteria</taxon>
        <taxon>Halobacteriales</taxon>
        <taxon>Haloferacaceae</taxon>
        <taxon>Candidatus Halobonum</taxon>
    </lineage>
</organism>
<evidence type="ECO:0000313" key="12">
    <source>
        <dbReference type="EMBL" id="ESP89655.1"/>
    </source>
</evidence>
<feature type="binding site" evidence="8">
    <location>
        <position position="78"/>
    </location>
    <ligand>
        <name>Mg(2+)</name>
        <dbReference type="ChEBI" id="CHEBI:18420"/>
        <label>1</label>
    </ligand>
</feature>
<evidence type="ECO:0000256" key="1">
    <source>
        <dbReference type="ARBA" id="ARBA00022490"/>
    </source>
</evidence>
<name>V4HG10_9EURY</name>
<dbReference type="PATRIC" id="fig|1324957.4.peg.616"/>
<keyword evidence="1 8" id="KW-0963">Cytoplasm</keyword>
<keyword evidence="4 8" id="KW-0547">Nucleotide-binding</keyword>
<dbReference type="AlphaFoldDB" id="V4HG10"/>
<dbReference type="PANTHER" id="PTHR43555">
    <property type="entry name" value="PHOSPHORIBOSYLFORMYLGLYCINAMIDINE SYNTHASE SUBUNIT PURL"/>
    <property type="match status" value="1"/>
</dbReference>
<dbReference type="Pfam" id="PF00586">
    <property type="entry name" value="AIRS"/>
    <property type="match status" value="2"/>
</dbReference>
<dbReference type="NCBIfam" id="TIGR01736">
    <property type="entry name" value="FGAM_synth_II"/>
    <property type="match status" value="1"/>
</dbReference>
<dbReference type="OrthoDB" id="8251at2157"/>
<reference evidence="12 13" key="1">
    <citation type="journal article" date="2013" name="Genome Announc.">
        <title>Draft Genome Sequence of 'Candidatus Halobonum tyrrellensis' Strain G22, Isolated from the Hypersaline Waters of Lake Tyrrell, Australia.</title>
        <authorList>
            <person name="Ugalde J.A."/>
            <person name="Narasingarao P."/>
            <person name="Kuo S."/>
            <person name="Podell S."/>
            <person name="Allen E.E."/>
        </authorList>
    </citation>
    <scope>NUCLEOTIDE SEQUENCE [LARGE SCALE GENOMIC DNA]</scope>
    <source>
        <strain evidence="12 13">G22</strain>
    </source>
</reference>
<feature type="binding site" evidence="8">
    <location>
        <position position="226"/>
    </location>
    <ligand>
        <name>substrate</name>
    </ligand>
</feature>
<protein>
    <recommendedName>
        <fullName evidence="8">Phosphoribosylformylglycinamidine synthase subunit PurL</fullName>
        <shortName evidence="8">FGAM synthase</shortName>
        <ecNumber evidence="8">6.3.5.3</ecNumber>
    </recommendedName>
    <alternativeName>
        <fullName evidence="8">Formylglycinamide ribonucleotide amidotransferase subunit II</fullName>
        <shortName evidence="8">FGAR amidotransferase II</shortName>
        <shortName evidence="8">FGAR-AT II</shortName>
    </alternativeName>
    <alternativeName>
        <fullName evidence="8">Glutamine amidotransferase PurL</fullName>
    </alternativeName>
    <alternativeName>
        <fullName evidence="8">Phosphoribosylformylglycinamidine synthase subunit II</fullName>
    </alternativeName>
</protein>
<dbReference type="Pfam" id="PF02769">
    <property type="entry name" value="AIRS_C"/>
    <property type="match status" value="2"/>
</dbReference>
<dbReference type="HAMAP" id="MF_00420">
    <property type="entry name" value="PurL_2"/>
    <property type="match status" value="1"/>
</dbReference>
<evidence type="ECO:0000259" key="11">
    <source>
        <dbReference type="Pfam" id="PF18072"/>
    </source>
</evidence>
<dbReference type="InterPro" id="IPR036921">
    <property type="entry name" value="PurM-like_N_sf"/>
</dbReference>
<dbReference type="CDD" id="cd02203">
    <property type="entry name" value="PurL_repeat1"/>
    <property type="match status" value="1"/>
</dbReference>
<comment type="caution">
    <text evidence="8">Lacks conserved residue(s) required for the propagation of feature annotation.</text>
</comment>
<evidence type="ECO:0000256" key="5">
    <source>
        <dbReference type="ARBA" id="ARBA00022755"/>
    </source>
</evidence>
<feature type="domain" description="PurM-like N-terminal" evidence="9">
    <location>
        <begin position="59"/>
        <end position="173"/>
    </location>
</feature>
<feature type="binding site" evidence="8">
    <location>
        <position position="254"/>
    </location>
    <ligand>
        <name>Mg(2+)</name>
        <dbReference type="ChEBI" id="CHEBI:18420"/>
        <label>2</label>
    </ligand>
</feature>
<evidence type="ECO:0000256" key="8">
    <source>
        <dbReference type="HAMAP-Rule" id="MF_00420"/>
    </source>
</evidence>
<keyword evidence="5 8" id="KW-0658">Purine biosynthesis</keyword>
<gene>
    <name evidence="8" type="primary">purL</name>
    <name evidence="12" type="ORF">K933_03021</name>
</gene>